<dbReference type="Pfam" id="PF10523">
    <property type="entry name" value="BEN"/>
    <property type="match status" value="1"/>
</dbReference>
<feature type="region of interest" description="Disordered" evidence="1">
    <location>
        <begin position="1"/>
        <end position="21"/>
    </location>
</feature>
<evidence type="ECO:0000313" key="3">
    <source>
        <dbReference type="EMBL" id="EFX75339.1"/>
    </source>
</evidence>
<reference evidence="3 4" key="1">
    <citation type="journal article" date="2011" name="Science">
        <title>The ecoresponsive genome of Daphnia pulex.</title>
        <authorList>
            <person name="Colbourne J.K."/>
            <person name="Pfrender M.E."/>
            <person name="Gilbert D."/>
            <person name="Thomas W.K."/>
            <person name="Tucker A."/>
            <person name="Oakley T.H."/>
            <person name="Tokishita S."/>
            <person name="Aerts A."/>
            <person name="Arnold G.J."/>
            <person name="Basu M.K."/>
            <person name="Bauer D.J."/>
            <person name="Caceres C.E."/>
            <person name="Carmel L."/>
            <person name="Casola C."/>
            <person name="Choi J.H."/>
            <person name="Detter J.C."/>
            <person name="Dong Q."/>
            <person name="Dusheyko S."/>
            <person name="Eads B.D."/>
            <person name="Frohlich T."/>
            <person name="Geiler-Samerotte K.A."/>
            <person name="Gerlach D."/>
            <person name="Hatcher P."/>
            <person name="Jogdeo S."/>
            <person name="Krijgsveld J."/>
            <person name="Kriventseva E.V."/>
            <person name="Kultz D."/>
            <person name="Laforsch C."/>
            <person name="Lindquist E."/>
            <person name="Lopez J."/>
            <person name="Manak J.R."/>
            <person name="Muller J."/>
            <person name="Pangilinan J."/>
            <person name="Patwardhan R.P."/>
            <person name="Pitluck S."/>
            <person name="Pritham E.J."/>
            <person name="Rechtsteiner A."/>
            <person name="Rho M."/>
            <person name="Rogozin I.B."/>
            <person name="Sakarya O."/>
            <person name="Salamov A."/>
            <person name="Schaack S."/>
            <person name="Shapiro H."/>
            <person name="Shiga Y."/>
            <person name="Skalitzky C."/>
            <person name="Smith Z."/>
            <person name="Souvorov A."/>
            <person name="Sung W."/>
            <person name="Tang Z."/>
            <person name="Tsuchiya D."/>
            <person name="Tu H."/>
            <person name="Vos H."/>
            <person name="Wang M."/>
            <person name="Wolf Y.I."/>
            <person name="Yamagata H."/>
            <person name="Yamada T."/>
            <person name="Ye Y."/>
            <person name="Shaw J.R."/>
            <person name="Andrews J."/>
            <person name="Crease T.J."/>
            <person name="Tang H."/>
            <person name="Lucas S.M."/>
            <person name="Robertson H.M."/>
            <person name="Bork P."/>
            <person name="Koonin E.V."/>
            <person name="Zdobnov E.M."/>
            <person name="Grigoriev I.V."/>
            <person name="Lynch M."/>
            <person name="Boore J.L."/>
        </authorList>
    </citation>
    <scope>NUCLEOTIDE SEQUENCE [LARGE SCALE GENOMIC DNA]</scope>
</reference>
<keyword evidence="4" id="KW-1185">Reference proteome</keyword>
<evidence type="ECO:0000313" key="4">
    <source>
        <dbReference type="Proteomes" id="UP000000305"/>
    </source>
</evidence>
<dbReference type="EMBL" id="GL732576">
    <property type="protein sequence ID" value="EFX75339.1"/>
    <property type="molecule type" value="Genomic_DNA"/>
</dbReference>
<dbReference type="PROSITE" id="PS51457">
    <property type="entry name" value="BEN"/>
    <property type="match status" value="1"/>
</dbReference>
<protein>
    <recommendedName>
        <fullName evidence="2">BEN domain-containing protein</fullName>
    </recommendedName>
</protein>
<dbReference type="HOGENOM" id="CLU_1205836_0_0_1"/>
<dbReference type="AlphaFoldDB" id="E9GYW2"/>
<gene>
    <name evidence="3" type="ORF">DAPPUDRAFT_323451</name>
</gene>
<dbReference type="KEGG" id="dpx:DAPPUDRAFT_323451"/>
<proteinExistence type="predicted"/>
<dbReference type="InterPro" id="IPR018379">
    <property type="entry name" value="BEN_domain"/>
</dbReference>
<organism evidence="3 4">
    <name type="scientific">Daphnia pulex</name>
    <name type="common">Water flea</name>
    <dbReference type="NCBI Taxonomy" id="6669"/>
    <lineage>
        <taxon>Eukaryota</taxon>
        <taxon>Metazoa</taxon>
        <taxon>Ecdysozoa</taxon>
        <taxon>Arthropoda</taxon>
        <taxon>Crustacea</taxon>
        <taxon>Branchiopoda</taxon>
        <taxon>Diplostraca</taxon>
        <taxon>Cladocera</taxon>
        <taxon>Anomopoda</taxon>
        <taxon>Daphniidae</taxon>
        <taxon>Daphnia</taxon>
    </lineage>
</organism>
<evidence type="ECO:0000256" key="1">
    <source>
        <dbReference type="SAM" id="MobiDB-lite"/>
    </source>
</evidence>
<evidence type="ECO:0000259" key="2">
    <source>
        <dbReference type="PROSITE" id="PS51457"/>
    </source>
</evidence>
<dbReference type="Proteomes" id="UP000000305">
    <property type="component" value="Unassembled WGS sequence"/>
</dbReference>
<dbReference type="Gene3D" id="1.10.10.2590">
    <property type="entry name" value="BEN domain"/>
    <property type="match status" value="1"/>
</dbReference>
<name>E9GYW2_DAPPU</name>
<accession>E9GYW2</accession>
<dbReference type="InParanoid" id="E9GYW2"/>
<feature type="domain" description="BEN" evidence="2">
    <location>
        <begin position="127"/>
        <end position="230"/>
    </location>
</feature>
<sequence>MPAPAYSMPAPASSMSASSTSSEYSNHFDSGELFPATDYSDLFSNNASSQHQSFSNNAIQDFCSSSRSGNVIMELSNTFQQNNSYSGGELNVTAKLYVDYYNHASGEMIPLLSSGSTQQKGTTPVIESPVTFQKPPSIEVADKENVPSKFSIRREIAKTIYNRVGRKMSLFTRKMMDFLFPVSYLTSHRMTDNGYSGKQAADKQHISELINCVLSFFPEEKESAIRTMIR</sequence>
<dbReference type="GO" id="GO:0003677">
    <property type="term" value="F:DNA binding"/>
    <property type="evidence" value="ECO:0007669"/>
    <property type="project" value="InterPro"/>
</dbReference>